<reference evidence="2 3" key="1">
    <citation type="submission" date="2020-07" db="EMBL/GenBank/DDBJ databases">
        <title>Sequencing the genomes of 1000 actinobacteria strains.</title>
        <authorList>
            <person name="Klenk H.-P."/>
        </authorList>
    </citation>
    <scope>NUCLEOTIDE SEQUENCE [LARGE SCALE GENOMIC DNA]</scope>
    <source>
        <strain evidence="2 3">DSM 45975</strain>
    </source>
</reference>
<dbReference type="InterPro" id="IPR011010">
    <property type="entry name" value="DNA_brk_join_enz"/>
</dbReference>
<dbReference type="InterPro" id="IPR013762">
    <property type="entry name" value="Integrase-like_cat_sf"/>
</dbReference>
<dbReference type="GO" id="GO:0015074">
    <property type="term" value="P:DNA integration"/>
    <property type="evidence" value="ECO:0007669"/>
    <property type="project" value="InterPro"/>
</dbReference>
<keyword evidence="1" id="KW-0233">DNA recombination</keyword>
<evidence type="ECO:0008006" key="4">
    <source>
        <dbReference type="Google" id="ProtNLM"/>
    </source>
</evidence>
<sequence>MPCSPELTSFLHHHLAPYGTAPDGRLLRGKRVGGRLASSVCGQAWAEDRADAFTEEVAASPLAKRSYDLRHAAVSTWLNAGVEPTRVAERAGHSVHVLLRVHAKCLDGGEQSARQQTEKALRSSRPLLLGVPTALGTHWAEALGSSRTATDTTGGARKRPPGLSVQVRGPFWQVCRVEDSNL</sequence>
<comment type="caution">
    <text evidence="2">The sequence shown here is derived from an EMBL/GenBank/DDBJ whole genome shotgun (WGS) entry which is preliminary data.</text>
</comment>
<dbReference type="EMBL" id="JACGWZ010000007">
    <property type="protein sequence ID" value="MBA8827079.1"/>
    <property type="molecule type" value="Genomic_DNA"/>
</dbReference>
<proteinExistence type="predicted"/>
<dbReference type="GO" id="GO:0006310">
    <property type="term" value="P:DNA recombination"/>
    <property type="evidence" value="ECO:0007669"/>
    <property type="project" value="UniProtKB-KW"/>
</dbReference>
<organism evidence="2 3">
    <name type="scientific">Halosaccharopolyspora lacisalsi</name>
    <dbReference type="NCBI Taxonomy" id="1000566"/>
    <lineage>
        <taxon>Bacteria</taxon>
        <taxon>Bacillati</taxon>
        <taxon>Actinomycetota</taxon>
        <taxon>Actinomycetes</taxon>
        <taxon>Pseudonocardiales</taxon>
        <taxon>Pseudonocardiaceae</taxon>
        <taxon>Halosaccharopolyspora</taxon>
    </lineage>
</organism>
<dbReference type="Gene3D" id="1.10.443.10">
    <property type="entry name" value="Intergrase catalytic core"/>
    <property type="match status" value="1"/>
</dbReference>
<dbReference type="Proteomes" id="UP000569329">
    <property type="component" value="Unassembled WGS sequence"/>
</dbReference>
<accession>A0A839E2H5</accession>
<dbReference type="SUPFAM" id="SSF56349">
    <property type="entry name" value="DNA breaking-rejoining enzymes"/>
    <property type="match status" value="1"/>
</dbReference>
<name>A0A839E2H5_9PSEU</name>
<evidence type="ECO:0000313" key="3">
    <source>
        <dbReference type="Proteomes" id="UP000569329"/>
    </source>
</evidence>
<evidence type="ECO:0000313" key="2">
    <source>
        <dbReference type="EMBL" id="MBA8827079.1"/>
    </source>
</evidence>
<gene>
    <name evidence="2" type="ORF">FHX42_004463</name>
</gene>
<evidence type="ECO:0000256" key="1">
    <source>
        <dbReference type="ARBA" id="ARBA00023172"/>
    </source>
</evidence>
<dbReference type="AlphaFoldDB" id="A0A839E2H5"/>
<dbReference type="GO" id="GO:0003677">
    <property type="term" value="F:DNA binding"/>
    <property type="evidence" value="ECO:0007669"/>
    <property type="project" value="InterPro"/>
</dbReference>
<protein>
    <recommendedName>
        <fullName evidence="4">Phage integrase family protein</fullName>
    </recommendedName>
</protein>
<keyword evidence="3" id="KW-1185">Reference proteome</keyword>